<comment type="caution">
    <text evidence="1">The sequence shown here is derived from an EMBL/GenBank/DDBJ whole genome shotgun (WGS) entry which is preliminary data.</text>
</comment>
<organism evidence="1 2">
    <name type="scientific">Eumeta variegata</name>
    <name type="common">Bagworm moth</name>
    <name type="synonym">Eumeta japonica</name>
    <dbReference type="NCBI Taxonomy" id="151549"/>
    <lineage>
        <taxon>Eukaryota</taxon>
        <taxon>Metazoa</taxon>
        <taxon>Ecdysozoa</taxon>
        <taxon>Arthropoda</taxon>
        <taxon>Hexapoda</taxon>
        <taxon>Insecta</taxon>
        <taxon>Pterygota</taxon>
        <taxon>Neoptera</taxon>
        <taxon>Endopterygota</taxon>
        <taxon>Lepidoptera</taxon>
        <taxon>Glossata</taxon>
        <taxon>Ditrysia</taxon>
        <taxon>Tineoidea</taxon>
        <taxon>Psychidae</taxon>
        <taxon>Oiketicinae</taxon>
        <taxon>Eumeta</taxon>
    </lineage>
</organism>
<keyword evidence="2" id="KW-1185">Reference proteome</keyword>
<dbReference type="EMBL" id="BGZK01001959">
    <property type="protein sequence ID" value="GBP88796.1"/>
    <property type="molecule type" value="Genomic_DNA"/>
</dbReference>
<reference evidence="1 2" key="1">
    <citation type="journal article" date="2019" name="Commun. Biol.">
        <title>The bagworm genome reveals a unique fibroin gene that provides high tensile strength.</title>
        <authorList>
            <person name="Kono N."/>
            <person name="Nakamura H."/>
            <person name="Ohtoshi R."/>
            <person name="Tomita M."/>
            <person name="Numata K."/>
            <person name="Arakawa K."/>
        </authorList>
    </citation>
    <scope>NUCLEOTIDE SEQUENCE [LARGE SCALE GENOMIC DNA]</scope>
</reference>
<protein>
    <submittedName>
        <fullName evidence="1">Uncharacterized protein</fullName>
    </submittedName>
</protein>
<evidence type="ECO:0000313" key="2">
    <source>
        <dbReference type="Proteomes" id="UP000299102"/>
    </source>
</evidence>
<name>A0A4C1ZJY7_EUMVA</name>
<proteinExistence type="predicted"/>
<sequence length="87" mass="9714">MFGLDSANPLKGSVLRGITSTRGYKLLVTSKFRARHKTLVKDVRLPTDFGQTTDTSFVVTVAITLILARKQPRWRNPGNETAIPHSY</sequence>
<dbReference type="Proteomes" id="UP000299102">
    <property type="component" value="Unassembled WGS sequence"/>
</dbReference>
<evidence type="ECO:0000313" key="1">
    <source>
        <dbReference type="EMBL" id="GBP88796.1"/>
    </source>
</evidence>
<accession>A0A4C1ZJY7</accession>
<gene>
    <name evidence="1" type="ORF">EVAR_66167_1</name>
</gene>
<dbReference type="AlphaFoldDB" id="A0A4C1ZJY7"/>